<dbReference type="InterPro" id="IPR036515">
    <property type="entry name" value="Transposase_17_sf"/>
</dbReference>
<dbReference type="RefSeq" id="WP_009033934.1">
    <property type="nucleotide sequence ID" value="NZ_ALWO02000033.1"/>
</dbReference>
<accession>S2DCF4</accession>
<dbReference type="AlphaFoldDB" id="S2DCF4"/>
<dbReference type="eggNOG" id="COG1943">
    <property type="taxonomic scope" value="Bacteria"/>
</dbReference>
<dbReference type="PANTHER" id="PTHR34322">
    <property type="entry name" value="TRANSPOSASE, Y1_TNP DOMAIN-CONTAINING"/>
    <property type="match status" value="1"/>
</dbReference>
<protein>
    <submittedName>
        <fullName evidence="2">Transposase</fullName>
    </submittedName>
</protein>
<dbReference type="OrthoDB" id="9788881at2"/>
<dbReference type="GO" id="GO:0003677">
    <property type="term" value="F:DNA binding"/>
    <property type="evidence" value="ECO:0007669"/>
    <property type="project" value="InterPro"/>
</dbReference>
<name>S2DCF4_INDAL</name>
<dbReference type="Gene3D" id="3.30.70.1290">
    <property type="entry name" value="Transposase IS200-like"/>
    <property type="match status" value="1"/>
</dbReference>
<dbReference type="STRING" id="1189612.A33Q_2334"/>
<evidence type="ECO:0000313" key="2">
    <source>
        <dbReference type="EMBL" id="EOZ96564.1"/>
    </source>
</evidence>
<dbReference type="EMBL" id="ALWO02000033">
    <property type="protein sequence ID" value="EOZ96564.1"/>
    <property type="molecule type" value="Genomic_DNA"/>
</dbReference>
<reference evidence="2 3" key="1">
    <citation type="journal article" date="2013" name="Genome Announc.">
        <title>Draft Genome Sequence of Indibacter alkaliphilus Strain LW1T, Isolated from Lonar Lake, a Haloalkaline Lake in the Buldana District of Maharashtra, India.</title>
        <authorList>
            <person name="Singh A."/>
            <person name="Kumar Jangir P."/>
            <person name="Sharma R."/>
            <person name="Singh A."/>
            <person name="Kumar Pinnaka A."/>
            <person name="Shivaji S."/>
        </authorList>
    </citation>
    <scope>NUCLEOTIDE SEQUENCE [LARGE SCALE GENOMIC DNA]</scope>
    <source>
        <strain evidence="3">CCUG 57479 / KCTC 22604 / LW1</strain>
    </source>
</reference>
<dbReference type="PANTHER" id="PTHR34322:SF2">
    <property type="entry name" value="TRANSPOSASE IS200-LIKE DOMAIN-CONTAINING PROTEIN"/>
    <property type="match status" value="1"/>
</dbReference>
<keyword evidence="3" id="KW-1185">Reference proteome</keyword>
<dbReference type="SMART" id="SM01321">
    <property type="entry name" value="Y1_Tnp"/>
    <property type="match status" value="1"/>
</dbReference>
<sequence length="186" mass="22150">MTDIFEPEGIYHIYNRAVGDEKLFKSDDNYFYFLEKFNNYLGNKVATLAYSLIPNHYHFLVKVNSGISDEQLVKAFSDFQNSYSKSYNKVFSRNGSLFQRKFKRKKIKSEEYLTRIIIYIHQNPVKHQLTKSPFEWRFSSFQAYLSDRSSKVSRELALEWFGGMEGFRIAHQENVEKYLPEDLLME</sequence>
<dbReference type="Proteomes" id="UP000006073">
    <property type="component" value="Unassembled WGS sequence"/>
</dbReference>
<evidence type="ECO:0000313" key="3">
    <source>
        <dbReference type="Proteomes" id="UP000006073"/>
    </source>
</evidence>
<dbReference type="GO" id="GO:0006313">
    <property type="term" value="P:DNA transposition"/>
    <property type="evidence" value="ECO:0007669"/>
    <property type="project" value="InterPro"/>
</dbReference>
<evidence type="ECO:0000259" key="1">
    <source>
        <dbReference type="SMART" id="SM01321"/>
    </source>
</evidence>
<dbReference type="GO" id="GO:0004803">
    <property type="term" value="F:transposase activity"/>
    <property type="evidence" value="ECO:0007669"/>
    <property type="project" value="InterPro"/>
</dbReference>
<proteinExistence type="predicted"/>
<dbReference type="InterPro" id="IPR002686">
    <property type="entry name" value="Transposase_17"/>
</dbReference>
<comment type="caution">
    <text evidence="2">The sequence shown here is derived from an EMBL/GenBank/DDBJ whole genome shotgun (WGS) entry which is preliminary data.</text>
</comment>
<dbReference type="SUPFAM" id="SSF143422">
    <property type="entry name" value="Transposase IS200-like"/>
    <property type="match status" value="1"/>
</dbReference>
<gene>
    <name evidence="2" type="ORF">A33Q_2334</name>
</gene>
<feature type="domain" description="Transposase IS200-like" evidence="1">
    <location>
        <begin position="6"/>
        <end position="123"/>
    </location>
</feature>
<organism evidence="2 3">
    <name type="scientific">Indibacter alkaliphilus (strain CCUG 57479 / KCTC 22604 / LW1)</name>
    <dbReference type="NCBI Taxonomy" id="1189612"/>
    <lineage>
        <taxon>Bacteria</taxon>
        <taxon>Pseudomonadati</taxon>
        <taxon>Bacteroidota</taxon>
        <taxon>Cytophagia</taxon>
        <taxon>Cytophagales</taxon>
        <taxon>Cyclobacteriaceae</taxon>
    </lineage>
</organism>